<accession>A0ABZ2EUK5</accession>
<evidence type="ECO:0000256" key="2">
    <source>
        <dbReference type="ARBA" id="ARBA00012438"/>
    </source>
</evidence>
<keyword evidence="4" id="KW-0808">Transferase</keyword>
<keyword evidence="7" id="KW-0067">ATP-binding</keyword>
<feature type="transmembrane region" description="Helical" evidence="9">
    <location>
        <begin position="89"/>
        <end position="119"/>
    </location>
</feature>
<evidence type="ECO:0000256" key="5">
    <source>
        <dbReference type="ARBA" id="ARBA00022741"/>
    </source>
</evidence>
<dbReference type="Gene3D" id="1.20.5.1930">
    <property type="match status" value="1"/>
</dbReference>
<dbReference type="Pfam" id="PF07730">
    <property type="entry name" value="HisKA_3"/>
    <property type="match status" value="1"/>
</dbReference>
<gene>
    <name evidence="11" type="ORF">TEGL_16950</name>
</gene>
<evidence type="ECO:0000256" key="4">
    <source>
        <dbReference type="ARBA" id="ARBA00022679"/>
    </source>
</evidence>
<keyword evidence="12" id="KW-1185">Reference proteome</keyword>
<evidence type="ECO:0000256" key="8">
    <source>
        <dbReference type="ARBA" id="ARBA00023012"/>
    </source>
</evidence>
<dbReference type="InterPro" id="IPR036890">
    <property type="entry name" value="HATPase_C_sf"/>
</dbReference>
<dbReference type="PANTHER" id="PTHR24421">
    <property type="entry name" value="NITRATE/NITRITE SENSOR PROTEIN NARX-RELATED"/>
    <property type="match status" value="1"/>
</dbReference>
<dbReference type="CDD" id="cd16917">
    <property type="entry name" value="HATPase_UhpB-NarQ-NarX-like"/>
    <property type="match status" value="1"/>
</dbReference>
<evidence type="ECO:0000256" key="7">
    <source>
        <dbReference type="ARBA" id="ARBA00022840"/>
    </source>
</evidence>
<dbReference type="EMBL" id="CP117523">
    <property type="protein sequence ID" value="WWD83288.1"/>
    <property type="molecule type" value="Genomic_DNA"/>
</dbReference>
<sequence length="359" mass="41560">MIILINRLIDKVVVLFICLSIYLHNVTNAYLIIPILVCVFLSSIISYKDNGKVLIILSMFFLILCFFNLDYLFFIPLMCYDLFSYKIKWLWLILIFSILIYSFKISASSIFLILAYTFISYILNYRTKSFEHIKKNYYYISDSANELSIKFENKNRELLEKQDYEVNLATLRERNRIARDIHDNVGHLLSRCILQIGALLAINKDENINLNLGLIKDTLSEAMDSVRSSVHDLHEDAVDLQVEIQQLVDNFEFCSIKLDYDLESNPTKKIKYSFISITKEALSNIIKHSNATEVSIFLREHPSLHQLVIYDNGSNIKYNSENGIGIKNIKDRIASINGSLNISTDNGFRIFISVPKKLD</sequence>
<dbReference type="PANTHER" id="PTHR24421:SF10">
    <property type="entry name" value="NITRATE_NITRITE SENSOR PROTEIN NARQ"/>
    <property type="match status" value="1"/>
</dbReference>
<evidence type="ECO:0000256" key="6">
    <source>
        <dbReference type="ARBA" id="ARBA00022777"/>
    </source>
</evidence>
<feature type="transmembrane region" description="Helical" evidence="9">
    <location>
        <begin position="54"/>
        <end position="77"/>
    </location>
</feature>
<proteinExistence type="predicted"/>
<keyword evidence="6" id="KW-0418">Kinase</keyword>
<keyword evidence="8" id="KW-0902">Two-component regulatory system</keyword>
<dbReference type="InterPro" id="IPR050482">
    <property type="entry name" value="Sensor_HK_TwoCompSys"/>
</dbReference>
<evidence type="ECO:0000256" key="3">
    <source>
        <dbReference type="ARBA" id="ARBA00022553"/>
    </source>
</evidence>
<dbReference type="Gene3D" id="3.30.565.10">
    <property type="entry name" value="Histidine kinase-like ATPase, C-terminal domain"/>
    <property type="match status" value="1"/>
</dbReference>
<reference evidence="11 12" key="1">
    <citation type="journal article" date="2023" name="PLoS ONE">
        <title>Genome-based metabolic and phylogenomic analysis of three Terrisporobacter species.</title>
        <authorList>
            <person name="Boer T."/>
            <person name="Bengelsdorf F.R."/>
            <person name="Bomeke M."/>
            <person name="Daniel R."/>
            <person name="Poehlein A."/>
        </authorList>
    </citation>
    <scope>NUCLEOTIDE SEQUENCE [LARGE SCALE GENOMIC DNA]</scope>
    <source>
        <strain evidence="11 12">DSM 1288</strain>
    </source>
</reference>
<evidence type="ECO:0000256" key="9">
    <source>
        <dbReference type="SAM" id="Phobius"/>
    </source>
</evidence>
<organism evidence="11 12">
    <name type="scientific">Terrisporobacter glycolicus ATCC 14880 = DSM 1288</name>
    <dbReference type="NCBI Taxonomy" id="1121315"/>
    <lineage>
        <taxon>Bacteria</taxon>
        <taxon>Bacillati</taxon>
        <taxon>Bacillota</taxon>
        <taxon>Clostridia</taxon>
        <taxon>Peptostreptococcales</taxon>
        <taxon>Peptostreptococcaceae</taxon>
        <taxon>Terrisporobacter</taxon>
    </lineage>
</organism>
<keyword evidence="9" id="KW-0472">Membrane</keyword>
<dbReference type="EC" id="2.7.13.3" evidence="2"/>
<evidence type="ECO:0000256" key="1">
    <source>
        <dbReference type="ARBA" id="ARBA00000085"/>
    </source>
</evidence>
<protein>
    <recommendedName>
        <fullName evidence="2">histidine kinase</fullName>
        <ecNumber evidence="2">2.7.13.3</ecNumber>
    </recommendedName>
</protein>
<comment type="catalytic activity">
    <reaction evidence="1">
        <text>ATP + protein L-histidine = ADP + protein N-phospho-L-histidine.</text>
        <dbReference type="EC" id="2.7.13.3"/>
    </reaction>
</comment>
<dbReference type="Proteomes" id="UP001348492">
    <property type="component" value="Chromosome"/>
</dbReference>
<keyword evidence="9" id="KW-1133">Transmembrane helix</keyword>
<dbReference type="SUPFAM" id="SSF55874">
    <property type="entry name" value="ATPase domain of HSP90 chaperone/DNA topoisomerase II/histidine kinase"/>
    <property type="match status" value="1"/>
</dbReference>
<evidence type="ECO:0000313" key="11">
    <source>
        <dbReference type="EMBL" id="WWD83288.1"/>
    </source>
</evidence>
<keyword evidence="3" id="KW-0597">Phosphoprotein</keyword>
<evidence type="ECO:0000259" key="10">
    <source>
        <dbReference type="Pfam" id="PF07730"/>
    </source>
</evidence>
<feature type="domain" description="Signal transduction histidine kinase subgroup 3 dimerisation and phosphoacceptor" evidence="10">
    <location>
        <begin position="173"/>
        <end position="236"/>
    </location>
</feature>
<dbReference type="InterPro" id="IPR011712">
    <property type="entry name" value="Sig_transdc_His_kin_sub3_dim/P"/>
</dbReference>
<feature type="transmembrane region" description="Helical" evidence="9">
    <location>
        <begin position="7"/>
        <end position="23"/>
    </location>
</feature>
<evidence type="ECO:0000313" key="12">
    <source>
        <dbReference type="Proteomes" id="UP001348492"/>
    </source>
</evidence>
<keyword evidence="5" id="KW-0547">Nucleotide-binding</keyword>
<name>A0ABZ2EUK5_9FIRM</name>
<keyword evidence="9" id="KW-0812">Transmembrane</keyword>